<gene>
    <name evidence="1" type="ORF">L6452_34467</name>
</gene>
<sequence>MVSYNALGDVLVRRPVEDNLILDKISASSSSGDVQHERKSKRKQDQAVLKSDSEYEDETSSEEEEEQGSESESENPSNKQLEKKNTMGTKHNESKASSSEDETSSAEQMTMNDHHTKKTISSTNVQKVLWRRVKDSMQLSISVNESQLYDKARRLKSSEPKDNEQKPKLLEQPHAKKAKMHNVKRVEKGNEKKPVQENKEKKRALALEMKKVKNKIELYTEYKRKYDIFMTQVAKMKDNDFPIDLAMELVRASEKLDLEKRWKHVRYLLIEIYKRRIR</sequence>
<protein>
    <submittedName>
        <fullName evidence="1">Uncharacterized protein</fullName>
    </submittedName>
</protein>
<dbReference type="Proteomes" id="UP001055879">
    <property type="component" value="Linkage Group LG12"/>
</dbReference>
<proteinExistence type="predicted"/>
<comment type="caution">
    <text evidence="1">The sequence shown here is derived from an EMBL/GenBank/DDBJ whole genome shotgun (WGS) entry which is preliminary data.</text>
</comment>
<reference evidence="2" key="1">
    <citation type="journal article" date="2022" name="Mol. Ecol. Resour.">
        <title>The genomes of chicory, endive, great burdock and yacon provide insights into Asteraceae palaeo-polyploidization history and plant inulin production.</title>
        <authorList>
            <person name="Fan W."/>
            <person name="Wang S."/>
            <person name="Wang H."/>
            <person name="Wang A."/>
            <person name="Jiang F."/>
            <person name="Liu H."/>
            <person name="Zhao H."/>
            <person name="Xu D."/>
            <person name="Zhang Y."/>
        </authorList>
    </citation>
    <scope>NUCLEOTIDE SEQUENCE [LARGE SCALE GENOMIC DNA]</scope>
    <source>
        <strain evidence="2">cv. Niubang</strain>
    </source>
</reference>
<keyword evidence="2" id="KW-1185">Reference proteome</keyword>
<dbReference type="EMBL" id="CM042058">
    <property type="protein sequence ID" value="KAI3685229.1"/>
    <property type="molecule type" value="Genomic_DNA"/>
</dbReference>
<reference evidence="1 2" key="2">
    <citation type="journal article" date="2022" name="Mol. Ecol. Resour.">
        <title>The genomes of chicory, endive, great burdock and yacon provide insights into Asteraceae paleo-polyploidization history and plant inulin production.</title>
        <authorList>
            <person name="Fan W."/>
            <person name="Wang S."/>
            <person name="Wang H."/>
            <person name="Wang A."/>
            <person name="Jiang F."/>
            <person name="Liu H."/>
            <person name="Zhao H."/>
            <person name="Xu D."/>
            <person name="Zhang Y."/>
        </authorList>
    </citation>
    <scope>NUCLEOTIDE SEQUENCE [LARGE SCALE GENOMIC DNA]</scope>
    <source>
        <strain evidence="2">cv. Niubang</strain>
    </source>
</reference>
<organism evidence="1 2">
    <name type="scientific">Arctium lappa</name>
    <name type="common">Greater burdock</name>
    <name type="synonym">Lappa major</name>
    <dbReference type="NCBI Taxonomy" id="4217"/>
    <lineage>
        <taxon>Eukaryota</taxon>
        <taxon>Viridiplantae</taxon>
        <taxon>Streptophyta</taxon>
        <taxon>Embryophyta</taxon>
        <taxon>Tracheophyta</taxon>
        <taxon>Spermatophyta</taxon>
        <taxon>Magnoliopsida</taxon>
        <taxon>eudicotyledons</taxon>
        <taxon>Gunneridae</taxon>
        <taxon>Pentapetalae</taxon>
        <taxon>asterids</taxon>
        <taxon>campanulids</taxon>
        <taxon>Asterales</taxon>
        <taxon>Asteraceae</taxon>
        <taxon>Carduoideae</taxon>
        <taxon>Cardueae</taxon>
        <taxon>Arctiinae</taxon>
        <taxon>Arctium</taxon>
    </lineage>
</organism>
<evidence type="ECO:0000313" key="2">
    <source>
        <dbReference type="Proteomes" id="UP001055879"/>
    </source>
</evidence>
<name>A0ACB8YHJ4_ARCLA</name>
<accession>A0ACB8YHJ4</accession>
<evidence type="ECO:0000313" key="1">
    <source>
        <dbReference type="EMBL" id="KAI3685229.1"/>
    </source>
</evidence>